<organism evidence="1 2">
    <name type="scientific">Elysia crispata</name>
    <name type="common">lettuce slug</name>
    <dbReference type="NCBI Taxonomy" id="231223"/>
    <lineage>
        <taxon>Eukaryota</taxon>
        <taxon>Metazoa</taxon>
        <taxon>Spiralia</taxon>
        <taxon>Lophotrochozoa</taxon>
        <taxon>Mollusca</taxon>
        <taxon>Gastropoda</taxon>
        <taxon>Heterobranchia</taxon>
        <taxon>Euthyneura</taxon>
        <taxon>Panpulmonata</taxon>
        <taxon>Sacoglossa</taxon>
        <taxon>Placobranchoidea</taxon>
        <taxon>Plakobranchidae</taxon>
        <taxon>Elysia</taxon>
    </lineage>
</organism>
<dbReference type="EMBL" id="JAWDGP010007701">
    <property type="protein sequence ID" value="KAK3708195.1"/>
    <property type="molecule type" value="Genomic_DNA"/>
</dbReference>
<name>A0AAE1CLV0_9GAST</name>
<keyword evidence="2" id="KW-1185">Reference proteome</keyword>
<accession>A0AAE1CLV0</accession>
<proteinExistence type="predicted"/>
<evidence type="ECO:0000313" key="2">
    <source>
        <dbReference type="Proteomes" id="UP001283361"/>
    </source>
</evidence>
<gene>
    <name evidence="1" type="ORF">RRG08_023606</name>
</gene>
<protein>
    <submittedName>
        <fullName evidence="1">Uncharacterized protein</fullName>
    </submittedName>
</protein>
<evidence type="ECO:0000313" key="1">
    <source>
        <dbReference type="EMBL" id="KAK3708195.1"/>
    </source>
</evidence>
<comment type="caution">
    <text evidence="1">The sequence shown here is derived from an EMBL/GenBank/DDBJ whole genome shotgun (WGS) entry which is preliminary data.</text>
</comment>
<dbReference type="AlphaFoldDB" id="A0AAE1CLV0"/>
<reference evidence="1" key="1">
    <citation type="journal article" date="2023" name="G3 (Bethesda)">
        <title>A reference genome for the long-term kleptoplast-retaining sea slug Elysia crispata morphotype clarki.</title>
        <authorList>
            <person name="Eastman K.E."/>
            <person name="Pendleton A.L."/>
            <person name="Shaikh M.A."/>
            <person name="Suttiyut T."/>
            <person name="Ogas R."/>
            <person name="Tomko P."/>
            <person name="Gavelis G."/>
            <person name="Widhalm J.R."/>
            <person name="Wisecaver J.H."/>
        </authorList>
    </citation>
    <scope>NUCLEOTIDE SEQUENCE</scope>
    <source>
        <strain evidence="1">ECLA1</strain>
    </source>
</reference>
<sequence>MSANYGCPQDVEVERPRRYVEMVNGIESWHQYGIRIPSVYPEIGGSTVVNAGTPLNLHVAVDVRRDPQRAPQCIFASCWTNIKTEENPCGIWKEVFLPLNPDVSSSVHDNRDVLQYIYQASLVPTVCDTYRMTFLLKWNHLLLWFNEFGNDAFVDVV</sequence>
<dbReference type="Proteomes" id="UP001283361">
    <property type="component" value="Unassembled WGS sequence"/>
</dbReference>